<keyword evidence="2" id="KW-1185">Reference proteome</keyword>
<proteinExistence type="predicted"/>
<dbReference type="AlphaFoldDB" id="A0A8X6UDV4"/>
<evidence type="ECO:0000313" key="2">
    <source>
        <dbReference type="Proteomes" id="UP000887013"/>
    </source>
</evidence>
<dbReference type="Proteomes" id="UP000887013">
    <property type="component" value="Unassembled WGS sequence"/>
</dbReference>
<name>A0A8X6UDV4_NEPPI</name>
<dbReference type="EMBL" id="BMAW01028395">
    <property type="protein sequence ID" value="GFU07202.1"/>
    <property type="molecule type" value="Genomic_DNA"/>
</dbReference>
<accession>A0A8X6UDV4</accession>
<reference evidence="1" key="1">
    <citation type="submission" date="2020-08" db="EMBL/GenBank/DDBJ databases">
        <title>Multicomponent nature underlies the extraordinary mechanical properties of spider dragline silk.</title>
        <authorList>
            <person name="Kono N."/>
            <person name="Nakamura H."/>
            <person name="Mori M."/>
            <person name="Yoshida Y."/>
            <person name="Ohtoshi R."/>
            <person name="Malay A.D."/>
            <person name="Moran D.A.P."/>
            <person name="Tomita M."/>
            <person name="Numata K."/>
            <person name="Arakawa K."/>
        </authorList>
    </citation>
    <scope>NUCLEOTIDE SEQUENCE</scope>
</reference>
<comment type="caution">
    <text evidence="1">The sequence shown here is derived from an EMBL/GenBank/DDBJ whole genome shotgun (WGS) entry which is preliminary data.</text>
</comment>
<evidence type="ECO:0000313" key="1">
    <source>
        <dbReference type="EMBL" id="GFU07202.1"/>
    </source>
</evidence>
<protein>
    <submittedName>
        <fullName evidence="1">Uncharacterized protein</fullName>
    </submittedName>
</protein>
<gene>
    <name evidence="1" type="ORF">NPIL_607411</name>
</gene>
<organism evidence="1 2">
    <name type="scientific">Nephila pilipes</name>
    <name type="common">Giant wood spider</name>
    <name type="synonym">Nephila maculata</name>
    <dbReference type="NCBI Taxonomy" id="299642"/>
    <lineage>
        <taxon>Eukaryota</taxon>
        <taxon>Metazoa</taxon>
        <taxon>Ecdysozoa</taxon>
        <taxon>Arthropoda</taxon>
        <taxon>Chelicerata</taxon>
        <taxon>Arachnida</taxon>
        <taxon>Araneae</taxon>
        <taxon>Araneomorphae</taxon>
        <taxon>Entelegynae</taxon>
        <taxon>Araneoidea</taxon>
        <taxon>Nephilidae</taxon>
        <taxon>Nephila</taxon>
    </lineage>
</organism>
<sequence length="120" mass="13045">MKQLQCSTGSKLDFLPPSPFHSATKKIKRNGIFPEKINCPWICWSESSPVRSHVAESCNCSASGFSCETLTRAKGLGPAREALLWLITGRSFDGGCYLPSALITTGQSCLFLSQEAVFLV</sequence>